<protein>
    <recommendedName>
        <fullName evidence="3">YkgJ family cysteine cluster protein</fullName>
    </recommendedName>
</protein>
<dbReference type="KEGG" id="ddu:GF1_10050"/>
<evidence type="ECO:0000313" key="2">
    <source>
        <dbReference type="Proteomes" id="UP001063350"/>
    </source>
</evidence>
<dbReference type="EMBL" id="AP024233">
    <property type="protein sequence ID" value="BCO08629.1"/>
    <property type="molecule type" value="Genomic_DNA"/>
</dbReference>
<proteinExistence type="predicted"/>
<gene>
    <name evidence="1" type="ORF">GF1_10050</name>
</gene>
<organism evidence="1 2">
    <name type="scientific">Desulfolithobacter dissulfuricans</name>
    <dbReference type="NCBI Taxonomy" id="2795293"/>
    <lineage>
        <taxon>Bacteria</taxon>
        <taxon>Pseudomonadati</taxon>
        <taxon>Thermodesulfobacteriota</taxon>
        <taxon>Desulfobulbia</taxon>
        <taxon>Desulfobulbales</taxon>
        <taxon>Desulfobulbaceae</taxon>
        <taxon>Desulfolithobacter</taxon>
    </lineage>
</organism>
<dbReference type="RefSeq" id="WP_267928528.1">
    <property type="nucleotide sequence ID" value="NZ_AP024233.1"/>
</dbReference>
<dbReference type="PANTHER" id="PTHR35866">
    <property type="entry name" value="PUTATIVE-RELATED"/>
    <property type="match status" value="1"/>
</dbReference>
<dbReference type="InterPro" id="IPR005358">
    <property type="entry name" value="Puta_zinc/iron-chelating_dom"/>
</dbReference>
<reference evidence="1" key="1">
    <citation type="submission" date="2020-12" db="EMBL/GenBank/DDBJ databases">
        <title>Desulfobium dissulfuricans gen. nov., sp. nov., a novel mesophilic, sulfate-reducing bacterium isolated from a deep-sea hydrothermal vent.</title>
        <authorList>
            <person name="Hashimoto Y."/>
            <person name="Tame A."/>
            <person name="Sawayama S."/>
            <person name="Miyazaki J."/>
            <person name="Takai K."/>
            <person name="Nakagawa S."/>
        </authorList>
    </citation>
    <scope>NUCLEOTIDE SEQUENCE</scope>
    <source>
        <strain evidence="1">GF1</strain>
    </source>
</reference>
<dbReference type="Proteomes" id="UP001063350">
    <property type="component" value="Chromosome"/>
</dbReference>
<dbReference type="AlphaFoldDB" id="A0A915XHG3"/>
<evidence type="ECO:0008006" key="3">
    <source>
        <dbReference type="Google" id="ProtNLM"/>
    </source>
</evidence>
<dbReference type="Pfam" id="PF03692">
    <property type="entry name" value="CxxCxxCC"/>
    <property type="match status" value="1"/>
</dbReference>
<keyword evidence="2" id="KW-1185">Reference proteome</keyword>
<dbReference type="PANTHER" id="PTHR35866:SF1">
    <property type="entry name" value="YKGJ FAMILY CYSTEINE CLUSTER PROTEIN"/>
    <property type="match status" value="1"/>
</dbReference>
<sequence>MGTTTSPSGSDQDQIYCHYCPGYCCYRLEGASLYIMADDINRLARHFGISDGEVRKRYMEGKYTFKTREDGSCIFLANDRLSKRCSVHEARPKQCRDYPYGKPCPYIERHDLLAAIHPRIAKALNIPE</sequence>
<name>A0A915XHG3_9BACT</name>
<evidence type="ECO:0000313" key="1">
    <source>
        <dbReference type="EMBL" id="BCO08629.1"/>
    </source>
</evidence>
<accession>A0A915XHG3</accession>